<accession>A0A4Q1BX49</accession>
<feature type="chain" id="PRO_5020266713" description="Secreted protein" evidence="1">
    <location>
        <begin position="29"/>
        <end position="99"/>
    </location>
</feature>
<dbReference type="AlphaFoldDB" id="A0A4Q1BX49"/>
<keyword evidence="1" id="KW-0732">Signal</keyword>
<comment type="caution">
    <text evidence="2">The sequence shown here is derived from an EMBL/GenBank/DDBJ whole genome shotgun (WGS) entry which is preliminary data.</text>
</comment>
<evidence type="ECO:0000313" key="2">
    <source>
        <dbReference type="EMBL" id="RXK46772.1"/>
    </source>
</evidence>
<reference evidence="2 3" key="1">
    <citation type="submission" date="2019-01" db="EMBL/GenBank/DDBJ databases">
        <title>Cytophagaceae bacterium strain CAR-16.</title>
        <authorList>
            <person name="Chen W.-M."/>
        </authorList>
    </citation>
    <scope>NUCLEOTIDE SEQUENCE [LARGE SCALE GENOMIC DNA]</scope>
    <source>
        <strain evidence="2 3">CAR-16</strain>
    </source>
</reference>
<evidence type="ECO:0008006" key="4">
    <source>
        <dbReference type="Google" id="ProtNLM"/>
    </source>
</evidence>
<dbReference type="RefSeq" id="WP_129027885.1">
    <property type="nucleotide sequence ID" value="NZ_SDHY01000008.1"/>
</dbReference>
<gene>
    <name evidence="2" type="ORF">ESB04_11430</name>
</gene>
<proteinExistence type="predicted"/>
<evidence type="ECO:0000256" key="1">
    <source>
        <dbReference type="SAM" id="SignalP"/>
    </source>
</evidence>
<sequence>MGNFVILFVKKYKRLFAILAAVSIPLIAIGYEAPNPCEPDWKFFGWSYSNCGLDGGSQGVGHSHLPDPKRCVYYFVDVKYFFGFKIETRIRTVEGNCID</sequence>
<feature type="signal peptide" evidence="1">
    <location>
        <begin position="1"/>
        <end position="28"/>
    </location>
</feature>
<organism evidence="2 3">
    <name type="scientific">Aquirufa rosea</name>
    <dbReference type="NCBI Taxonomy" id="2509241"/>
    <lineage>
        <taxon>Bacteria</taxon>
        <taxon>Pseudomonadati</taxon>
        <taxon>Bacteroidota</taxon>
        <taxon>Cytophagia</taxon>
        <taxon>Cytophagales</taxon>
        <taxon>Flectobacillaceae</taxon>
        <taxon>Aquirufa</taxon>
    </lineage>
</organism>
<name>A0A4Q1BX49_9BACT</name>
<dbReference type="EMBL" id="SDHY01000008">
    <property type="protein sequence ID" value="RXK46772.1"/>
    <property type="molecule type" value="Genomic_DNA"/>
</dbReference>
<protein>
    <recommendedName>
        <fullName evidence="4">Secreted protein</fullName>
    </recommendedName>
</protein>
<evidence type="ECO:0000313" key="3">
    <source>
        <dbReference type="Proteomes" id="UP000289455"/>
    </source>
</evidence>
<dbReference type="OrthoDB" id="9918893at2"/>
<dbReference type="Proteomes" id="UP000289455">
    <property type="component" value="Unassembled WGS sequence"/>
</dbReference>
<keyword evidence="3" id="KW-1185">Reference proteome</keyword>